<name>A0A6P2C5C8_9ACTN</name>
<keyword evidence="2" id="KW-1185">Reference proteome</keyword>
<evidence type="ECO:0000313" key="2">
    <source>
        <dbReference type="Proteomes" id="UP000460272"/>
    </source>
</evidence>
<organism evidence="1 2">
    <name type="scientific">Trebonia kvetii</name>
    <dbReference type="NCBI Taxonomy" id="2480626"/>
    <lineage>
        <taxon>Bacteria</taxon>
        <taxon>Bacillati</taxon>
        <taxon>Actinomycetota</taxon>
        <taxon>Actinomycetes</taxon>
        <taxon>Streptosporangiales</taxon>
        <taxon>Treboniaceae</taxon>
        <taxon>Trebonia</taxon>
    </lineage>
</organism>
<dbReference type="OrthoDB" id="3255669at2"/>
<sequence length="248" mass="27163">MARHDRWRDVAEGAFGVAVMAAALLTPFSRGSRARWGAGGQAVARRYPGDDLVPLPRWGWTHAVQIQAPAADVWPWVAQIGADRGGFYSYQWLENLIGCQVRNAAAVHPEWAAREGGELHLHPKAPPLRIVSVQPGRAQVAYMAPVPALSNARQPEAPPSGGPARASDRWMTASWLFLVEPAGPGRCRVISRYRCDTSGDLLSRLQFGPAIVEPVSFAMDRRMLIGIRQRAERAGRSLSHQRGVLLRG</sequence>
<comment type="caution">
    <text evidence="1">The sequence shown here is derived from an EMBL/GenBank/DDBJ whole genome shotgun (WGS) entry which is preliminary data.</text>
</comment>
<dbReference type="RefSeq" id="WP_145851337.1">
    <property type="nucleotide sequence ID" value="NZ_RPFW01000001.1"/>
</dbReference>
<gene>
    <name evidence="1" type="ORF">EAS64_04115</name>
</gene>
<dbReference type="EMBL" id="RPFW01000001">
    <property type="protein sequence ID" value="TVZ06584.1"/>
    <property type="molecule type" value="Genomic_DNA"/>
</dbReference>
<evidence type="ECO:0008006" key="3">
    <source>
        <dbReference type="Google" id="ProtNLM"/>
    </source>
</evidence>
<protein>
    <recommendedName>
        <fullName evidence="3">SRPBCC family protein</fullName>
    </recommendedName>
</protein>
<accession>A0A6P2C5C8</accession>
<reference evidence="1 2" key="1">
    <citation type="submission" date="2018-11" db="EMBL/GenBank/DDBJ databases">
        <title>Trebonia kvetii gen.nov., sp.nov., a novel acidophilic actinobacterium, and proposal of the new actinobacterial family Treboniaceae fam. nov.</title>
        <authorList>
            <person name="Rapoport D."/>
            <person name="Sagova-Mareckova M."/>
            <person name="Sedlacek I."/>
            <person name="Provaznik J."/>
            <person name="Kralova S."/>
            <person name="Pavlinic D."/>
            <person name="Benes V."/>
            <person name="Kopecky J."/>
        </authorList>
    </citation>
    <scope>NUCLEOTIDE SEQUENCE [LARGE SCALE GENOMIC DNA]</scope>
    <source>
        <strain evidence="1 2">15Tr583</strain>
    </source>
</reference>
<dbReference type="AlphaFoldDB" id="A0A6P2C5C8"/>
<proteinExistence type="predicted"/>
<dbReference type="SUPFAM" id="SSF55961">
    <property type="entry name" value="Bet v1-like"/>
    <property type="match status" value="1"/>
</dbReference>
<dbReference type="Proteomes" id="UP000460272">
    <property type="component" value="Unassembled WGS sequence"/>
</dbReference>
<evidence type="ECO:0000313" key="1">
    <source>
        <dbReference type="EMBL" id="TVZ06584.1"/>
    </source>
</evidence>